<sequence>MNDYETRRLDKIKANQALLAELDIKPVIPKSSRNSDSKPPAAKRRKLLDQAAPSRTSARIAAVEVKPKYNDEPSIKAVILPRSTSRKSKTGKQQLGSRQIDDIEPLVPVQDVESIRAGWTAWEPIGEAPTRDEATKCFHFADHPIFTPNKSPAEMLREGCFGGSYYRPLRSRKLGITVEDDWKELPAEWIEGLDVTRFLISPDYDPEVNKYKRSCGQSIEEWEAAGWISHAHDVRKGKLRKPAMSQISDSEQALPNVFAEAGSNDAVSALTNAVNATLKVQGAVRTFTEQRDKLIRRPLQNASDITALDHDVRAQIDEVFLVLALLGETLLPLRVFDNTYYPQTLADVEASIQSGGHELMPMAFQELSAELQYAVTSGLAFCSCFAPMPVYRGFGAAVLNDWDWGSPDLELMMKKMKTRISVWVRMVSEKQDPQPNRAVLESFDHVIQLLQVKQVAFLSVRPSVSGFAAEQPRYHARREKEVKREINVQEDWSSKIGKLGHPSPPGVKISTYSMPYATWTSPFSCQLLKAKDAFETIMTNQMDPGRLLHAFVCRQNLDIGDGQLLVLPARSPAESLACWLEGLPGFTHKIVRWSDLDTEVFAKKCGKSLRNHLGQYPLPDKFVIRDPSAPAVHRPSIPSLLGSPTSDGPLSPPPYSPNRPLAIMDKPAEVHAETPAAVELETHRAPVELDSGPVPTSPPKDPTPATTAQSPTRLIHHAASTSALMASRNMSHSMSESVSTLRSLTGVRRKSAATSSPRIPSVLVPGAPEVPPKIPERPEKGNGDSETPPPLPARPVSVFKHEPMMSMHNVPIPMPDGPVIPQSPLRMVHPHTVPSVVITMPDEPGHHSHMRAATMPAELSAEMASPVELPTAADSPIFAPEIPASSSAKVAEPFKPLATRAVSRKEVPRRVEESWKSDSSGADDKATGAQEDLHEDIDRLLKSSAQSSDPPESVKSEQSHSDTADDAGKQASTPGEKQETAAQAAGITVPPSSVTYLDLLNKVASGEISPQALQQLLQSTGAASPAPTIST</sequence>
<feature type="compositionally biased region" description="Basic and acidic residues" evidence="1">
    <location>
        <begin position="903"/>
        <end position="926"/>
    </location>
</feature>
<evidence type="ECO:0000256" key="1">
    <source>
        <dbReference type="SAM" id="MobiDB-lite"/>
    </source>
</evidence>
<dbReference type="PANTHER" id="PTHR37948">
    <property type="entry name" value="ZGC:113208"/>
    <property type="match status" value="1"/>
</dbReference>
<feature type="compositionally biased region" description="Basic and acidic residues" evidence="1">
    <location>
        <begin position="774"/>
        <end position="783"/>
    </location>
</feature>
<evidence type="ECO:0000313" key="3">
    <source>
        <dbReference type="Proteomes" id="UP001310594"/>
    </source>
</evidence>
<feature type="region of interest" description="Disordered" evidence="1">
    <location>
        <begin position="901"/>
        <end position="991"/>
    </location>
</feature>
<feature type="region of interest" description="Disordered" evidence="1">
    <location>
        <begin position="747"/>
        <end position="792"/>
    </location>
</feature>
<feature type="region of interest" description="Disordered" evidence="1">
    <location>
        <begin position="25"/>
        <end position="54"/>
    </location>
</feature>
<protein>
    <submittedName>
        <fullName evidence="2">Uncharacterized protein</fullName>
    </submittedName>
</protein>
<reference evidence="2" key="1">
    <citation type="submission" date="2023-08" db="EMBL/GenBank/DDBJ databases">
        <title>Black Yeasts Isolated from many extreme environments.</title>
        <authorList>
            <person name="Coleine C."/>
            <person name="Stajich J.E."/>
            <person name="Selbmann L."/>
        </authorList>
    </citation>
    <scope>NUCLEOTIDE SEQUENCE</scope>
    <source>
        <strain evidence="2">CCFEE 5810</strain>
    </source>
</reference>
<name>A0AAN7ZQE6_9PEZI</name>
<evidence type="ECO:0000313" key="2">
    <source>
        <dbReference type="EMBL" id="KAK5706388.1"/>
    </source>
</evidence>
<proteinExistence type="predicted"/>
<organism evidence="2 3">
    <name type="scientific">Elasticomyces elasticus</name>
    <dbReference type="NCBI Taxonomy" id="574655"/>
    <lineage>
        <taxon>Eukaryota</taxon>
        <taxon>Fungi</taxon>
        <taxon>Dikarya</taxon>
        <taxon>Ascomycota</taxon>
        <taxon>Pezizomycotina</taxon>
        <taxon>Dothideomycetes</taxon>
        <taxon>Dothideomycetidae</taxon>
        <taxon>Mycosphaerellales</taxon>
        <taxon>Teratosphaeriaceae</taxon>
        <taxon>Elasticomyces</taxon>
    </lineage>
</organism>
<dbReference type="AlphaFoldDB" id="A0AAN7ZQE6"/>
<dbReference type="EMBL" id="JAVRQU010000002">
    <property type="protein sequence ID" value="KAK5706388.1"/>
    <property type="molecule type" value="Genomic_DNA"/>
</dbReference>
<dbReference type="PANTHER" id="PTHR37948:SF1">
    <property type="entry name" value="BLL5189 PROTEIN"/>
    <property type="match status" value="1"/>
</dbReference>
<comment type="caution">
    <text evidence="2">The sequence shown here is derived from an EMBL/GenBank/DDBJ whole genome shotgun (WGS) entry which is preliminary data.</text>
</comment>
<feature type="region of interest" description="Disordered" evidence="1">
    <location>
        <begin position="683"/>
        <end position="713"/>
    </location>
</feature>
<accession>A0AAN7ZQE6</accession>
<feature type="compositionally biased region" description="Basic and acidic residues" evidence="1">
    <location>
        <begin position="952"/>
        <end position="968"/>
    </location>
</feature>
<gene>
    <name evidence="2" type="ORF">LTR97_001376</name>
</gene>
<feature type="region of interest" description="Disordered" evidence="1">
    <location>
        <begin position="634"/>
        <end position="662"/>
    </location>
</feature>
<dbReference type="Proteomes" id="UP001310594">
    <property type="component" value="Unassembled WGS sequence"/>
</dbReference>